<evidence type="ECO:0000259" key="2">
    <source>
        <dbReference type="SMART" id="SM01037"/>
    </source>
</evidence>
<dbReference type="SUPFAM" id="SSF55961">
    <property type="entry name" value="Bet v1-like"/>
    <property type="match status" value="1"/>
</dbReference>
<accession>A0A4D8YDJ4</accession>
<dbReference type="Gene3D" id="3.30.530.20">
    <property type="match status" value="1"/>
</dbReference>
<dbReference type="EMBL" id="PNBA02001089">
    <property type="protein sequence ID" value="KAG6382428.1"/>
    <property type="molecule type" value="Genomic_DNA"/>
</dbReference>
<dbReference type="InterPro" id="IPR052006">
    <property type="entry name" value="MLP-like"/>
</dbReference>
<evidence type="ECO:0000313" key="4">
    <source>
        <dbReference type="EMBL" id="KAG6394326.1"/>
    </source>
</evidence>
<proteinExistence type="inferred from homology"/>
<dbReference type="InterPro" id="IPR023393">
    <property type="entry name" value="START-like_dom_sf"/>
</dbReference>
<feature type="domain" description="Bet v I/Major latex protein" evidence="2">
    <location>
        <begin position="3"/>
        <end position="148"/>
    </location>
</feature>
<protein>
    <recommendedName>
        <fullName evidence="2">Bet v I/Major latex protein domain-containing protein</fullName>
    </recommendedName>
</protein>
<evidence type="ECO:0000313" key="3">
    <source>
        <dbReference type="EMBL" id="KAG6382428.1"/>
    </source>
</evidence>
<dbReference type="InterPro" id="IPR000916">
    <property type="entry name" value="Bet_v_I/MLP"/>
</dbReference>
<dbReference type="PANTHER" id="PTHR31338">
    <property type="entry name" value="POLYKETIDE CYCLASE/DEHYDRASE AND LIPID TRANSPORT SUPERFAMILY PROTEIN"/>
    <property type="match status" value="1"/>
</dbReference>
<reference evidence="3" key="2">
    <citation type="submission" date="2020-08" db="EMBL/GenBank/DDBJ databases">
        <title>Plant Genome Project.</title>
        <authorList>
            <person name="Zhang R.-G."/>
        </authorList>
    </citation>
    <scope>NUCLEOTIDE SEQUENCE</scope>
    <source>
        <strain evidence="3">Huo1</strain>
        <tissue evidence="3">Leaf</tissue>
    </source>
</reference>
<dbReference type="PANTHER" id="PTHR31338:SF16">
    <property type="entry name" value="POLYKETIDE CYCLASE_DEHYDRASE AND LIPID TRANSPORT SUPERFAMILY PROTEIN"/>
    <property type="match status" value="1"/>
</dbReference>
<keyword evidence="5" id="KW-1185">Reference proteome</keyword>
<organism evidence="3">
    <name type="scientific">Salvia splendens</name>
    <name type="common">Scarlet sage</name>
    <dbReference type="NCBI Taxonomy" id="180675"/>
    <lineage>
        <taxon>Eukaryota</taxon>
        <taxon>Viridiplantae</taxon>
        <taxon>Streptophyta</taxon>
        <taxon>Embryophyta</taxon>
        <taxon>Tracheophyta</taxon>
        <taxon>Spermatophyta</taxon>
        <taxon>Magnoliopsida</taxon>
        <taxon>eudicotyledons</taxon>
        <taxon>Gunneridae</taxon>
        <taxon>Pentapetalae</taxon>
        <taxon>asterids</taxon>
        <taxon>lamiids</taxon>
        <taxon>Lamiales</taxon>
        <taxon>Lamiaceae</taxon>
        <taxon>Nepetoideae</taxon>
        <taxon>Mentheae</taxon>
        <taxon>Salviinae</taxon>
        <taxon>Salvia</taxon>
        <taxon>Salvia subgen. Calosphace</taxon>
        <taxon>core Calosphace</taxon>
    </lineage>
</organism>
<dbReference type="AlphaFoldDB" id="A0A4D8YDJ4"/>
<dbReference type="STRING" id="180675.A0A4D8YDJ4"/>
<reference evidence="3" key="1">
    <citation type="submission" date="2018-01" db="EMBL/GenBank/DDBJ databases">
        <authorList>
            <person name="Mao J.F."/>
        </authorList>
    </citation>
    <scope>NUCLEOTIDE SEQUENCE</scope>
    <source>
        <strain evidence="3">Huo1</strain>
        <tissue evidence="3">Leaf</tissue>
    </source>
</reference>
<name>A0A4D8YDJ4_SALSN</name>
<evidence type="ECO:0000256" key="1">
    <source>
        <dbReference type="ARBA" id="ARBA00038242"/>
    </source>
</evidence>
<dbReference type="Pfam" id="PF00407">
    <property type="entry name" value="Bet_v_1"/>
    <property type="match status" value="1"/>
</dbReference>
<dbReference type="SMART" id="SM01037">
    <property type="entry name" value="Bet_v_1"/>
    <property type="match status" value="1"/>
</dbReference>
<comment type="caution">
    <text evidence="3">The sequence shown here is derived from an EMBL/GenBank/DDBJ whole genome shotgun (WGS) entry which is preliminary data.</text>
</comment>
<dbReference type="OrthoDB" id="1567931at2759"/>
<dbReference type="EMBL" id="PNBA02000017">
    <property type="protein sequence ID" value="KAG6394326.1"/>
    <property type="molecule type" value="Genomic_DNA"/>
</dbReference>
<dbReference type="GO" id="GO:0006952">
    <property type="term" value="P:defense response"/>
    <property type="evidence" value="ECO:0007669"/>
    <property type="project" value="InterPro"/>
</dbReference>
<evidence type="ECO:0000313" key="5">
    <source>
        <dbReference type="Proteomes" id="UP000298416"/>
    </source>
</evidence>
<comment type="similarity">
    <text evidence="1">Belongs to the MLP family.</text>
</comment>
<dbReference type="Proteomes" id="UP000298416">
    <property type="component" value="Unassembled WGS sequence"/>
</dbReference>
<sequence length="148" mass="16320">MANQVETLVASSPTKTPSEKYYTFFKFHLTDIVNIYPAVYKSAEVIEGELGVVGCITLWTYALGEISMGMKVLNEVIDDATKTIKLTMLGGDALQLYKSFACTLKVSEGSAQWVIEYERTSPLTPPPLAYVPILTTLITLVDAYLLIN</sequence>
<gene>
    <name evidence="4" type="ORF">SASPL_144910</name>
    <name evidence="3" type="ORF">SASPL_157903</name>
</gene>